<keyword evidence="3" id="KW-0813">Transport</keyword>
<dbReference type="GO" id="GO:0043130">
    <property type="term" value="F:ubiquitin binding"/>
    <property type="evidence" value="ECO:0007669"/>
    <property type="project" value="InterPro"/>
</dbReference>
<dbReference type="InterPro" id="IPR044836">
    <property type="entry name" value="TOL_plant"/>
</dbReference>
<evidence type="ECO:0000256" key="3">
    <source>
        <dbReference type="ARBA" id="ARBA00022448"/>
    </source>
</evidence>
<evidence type="ECO:0000256" key="2">
    <source>
        <dbReference type="ARBA" id="ARBA00007708"/>
    </source>
</evidence>
<dbReference type="GO" id="GO:0035091">
    <property type="term" value="F:phosphatidylinositol binding"/>
    <property type="evidence" value="ECO:0007669"/>
    <property type="project" value="InterPro"/>
</dbReference>
<dbReference type="CDD" id="cd03561">
    <property type="entry name" value="VHS"/>
    <property type="match status" value="1"/>
</dbReference>
<gene>
    <name evidence="9" type="ORF">M569_03981</name>
</gene>
<evidence type="ECO:0000256" key="4">
    <source>
        <dbReference type="ARBA" id="ARBA00022927"/>
    </source>
</evidence>
<feature type="compositionally biased region" description="Basic and acidic residues" evidence="6">
    <location>
        <begin position="145"/>
        <end position="158"/>
    </location>
</feature>
<proteinExistence type="inferred from homology"/>
<comment type="similarity">
    <text evidence="2">Belongs to the TOM1 family.</text>
</comment>
<organism evidence="9 10">
    <name type="scientific">Genlisea aurea</name>
    <dbReference type="NCBI Taxonomy" id="192259"/>
    <lineage>
        <taxon>Eukaryota</taxon>
        <taxon>Viridiplantae</taxon>
        <taxon>Streptophyta</taxon>
        <taxon>Embryophyta</taxon>
        <taxon>Tracheophyta</taxon>
        <taxon>Spermatophyta</taxon>
        <taxon>Magnoliopsida</taxon>
        <taxon>eudicotyledons</taxon>
        <taxon>Gunneridae</taxon>
        <taxon>Pentapetalae</taxon>
        <taxon>asterids</taxon>
        <taxon>lamiids</taxon>
        <taxon>Lamiales</taxon>
        <taxon>Lentibulariaceae</taxon>
        <taxon>Genlisea</taxon>
    </lineage>
</organism>
<evidence type="ECO:0000256" key="5">
    <source>
        <dbReference type="ARBA" id="ARBA00023136"/>
    </source>
</evidence>
<protein>
    <recommendedName>
        <fullName evidence="11">VHS domain-containing protein</fullName>
    </recommendedName>
</protein>
<feature type="domain" description="GAT" evidence="8">
    <location>
        <begin position="179"/>
        <end position="267"/>
    </location>
</feature>
<evidence type="ECO:0000256" key="6">
    <source>
        <dbReference type="SAM" id="MobiDB-lite"/>
    </source>
</evidence>
<name>S8D098_9LAMI</name>
<dbReference type="OrthoDB" id="2018246at2759"/>
<dbReference type="GO" id="GO:0005737">
    <property type="term" value="C:cytoplasm"/>
    <property type="evidence" value="ECO:0007669"/>
    <property type="project" value="UniProtKB-ARBA"/>
</dbReference>
<feature type="non-terminal residue" evidence="9">
    <location>
        <position position="1"/>
    </location>
</feature>
<keyword evidence="10" id="KW-1185">Reference proteome</keyword>
<keyword evidence="5" id="KW-0472">Membrane</keyword>
<keyword evidence="4" id="KW-0653">Protein transport</keyword>
<dbReference type="PANTHER" id="PTHR45898">
    <property type="entry name" value="TOM1-LIKE PROTEIN"/>
    <property type="match status" value="1"/>
</dbReference>
<dbReference type="InterPro" id="IPR038425">
    <property type="entry name" value="GAT_sf"/>
</dbReference>
<dbReference type="Pfam" id="PF03127">
    <property type="entry name" value="GAT"/>
    <property type="match status" value="1"/>
</dbReference>
<evidence type="ECO:0000313" key="9">
    <source>
        <dbReference type="EMBL" id="EPS70776.1"/>
    </source>
</evidence>
<evidence type="ECO:0000313" key="10">
    <source>
        <dbReference type="Proteomes" id="UP000015453"/>
    </source>
</evidence>
<feature type="compositionally biased region" description="Polar residues" evidence="6">
    <location>
        <begin position="165"/>
        <end position="184"/>
    </location>
</feature>
<dbReference type="SUPFAM" id="SSF48464">
    <property type="entry name" value="ENTH/VHS domain"/>
    <property type="match status" value="1"/>
</dbReference>
<dbReference type="GO" id="GO:0016020">
    <property type="term" value="C:membrane"/>
    <property type="evidence" value="ECO:0007669"/>
    <property type="project" value="UniProtKB-SubCell"/>
</dbReference>
<evidence type="ECO:0000259" key="8">
    <source>
        <dbReference type="PROSITE" id="PS50909"/>
    </source>
</evidence>
<dbReference type="PANTHER" id="PTHR45898:SF3">
    <property type="entry name" value="TOM1-LIKE PROTEIN 5"/>
    <property type="match status" value="1"/>
</dbReference>
<dbReference type="InterPro" id="IPR008942">
    <property type="entry name" value="ENTH_VHS"/>
</dbReference>
<dbReference type="PROSITE" id="PS50179">
    <property type="entry name" value="VHS"/>
    <property type="match status" value="1"/>
</dbReference>
<dbReference type="EMBL" id="AUSU01001551">
    <property type="protein sequence ID" value="EPS70776.1"/>
    <property type="molecule type" value="Genomic_DNA"/>
</dbReference>
<comment type="caution">
    <text evidence="9">The sequence shown here is derived from an EMBL/GenBank/DDBJ whole genome shotgun (WGS) entry which is preliminary data.</text>
</comment>
<evidence type="ECO:0008006" key="11">
    <source>
        <dbReference type="Google" id="ProtNLM"/>
    </source>
</evidence>
<dbReference type="Gene3D" id="1.20.58.160">
    <property type="match status" value="1"/>
</dbReference>
<accession>S8D098</accession>
<feature type="region of interest" description="Disordered" evidence="6">
    <location>
        <begin position="267"/>
        <end position="290"/>
    </location>
</feature>
<dbReference type="SUPFAM" id="SSF89009">
    <property type="entry name" value="GAT-like domain"/>
    <property type="match status" value="1"/>
</dbReference>
<reference evidence="9 10" key="1">
    <citation type="journal article" date="2013" name="BMC Genomics">
        <title>The miniature genome of a carnivorous plant Genlisea aurea contains a low number of genes and short non-coding sequences.</title>
        <authorList>
            <person name="Leushkin E.V."/>
            <person name="Sutormin R.A."/>
            <person name="Nabieva E.R."/>
            <person name="Penin A.A."/>
            <person name="Kondrashov A.S."/>
            <person name="Logacheva M.D."/>
        </authorList>
    </citation>
    <scope>NUCLEOTIDE SEQUENCE [LARGE SCALE GENOMIC DNA]</scope>
</reference>
<dbReference type="GO" id="GO:0043328">
    <property type="term" value="P:protein transport to vacuole involved in ubiquitin-dependent protein catabolic process via the multivesicular body sorting pathway"/>
    <property type="evidence" value="ECO:0007669"/>
    <property type="project" value="InterPro"/>
</dbReference>
<feature type="region of interest" description="Disordered" evidence="6">
    <location>
        <begin position="143"/>
        <end position="184"/>
    </location>
</feature>
<dbReference type="InterPro" id="IPR002014">
    <property type="entry name" value="VHS_dom"/>
</dbReference>
<dbReference type="SMART" id="SM00288">
    <property type="entry name" value="VHS"/>
    <property type="match status" value="1"/>
</dbReference>
<dbReference type="Gene3D" id="1.25.40.90">
    <property type="match status" value="1"/>
</dbReference>
<dbReference type="InterPro" id="IPR004152">
    <property type="entry name" value="GAT_dom"/>
</dbReference>
<comment type="subcellular location">
    <subcellularLocation>
        <location evidence="1">Membrane</location>
        <topology evidence="1">Peripheral membrane protein</topology>
    </subcellularLocation>
</comment>
<feature type="non-terminal residue" evidence="9">
    <location>
        <position position="313"/>
    </location>
</feature>
<dbReference type="Proteomes" id="UP000015453">
    <property type="component" value="Unassembled WGS sequence"/>
</dbReference>
<feature type="domain" description="VHS" evidence="7">
    <location>
        <begin position="13"/>
        <end position="142"/>
    </location>
</feature>
<dbReference type="Pfam" id="PF00790">
    <property type="entry name" value="VHS"/>
    <property type="match status" value="1"/>
</dbReference>
<sequence>GIINMAAELVNSATSDKLSEVDWTKNIEICELVARDSKKAKDVIKAIKKCLGSKSANRQLYAVSLLEMLINNIGETVHQQVVDKGILPVLVKIVKKKSDLPVREKIFLLLDAAQTSVGGASGKFPQYFSAYYELVTAGVQFPQRSRPDSTNENGEKKIPPAVVDSNVSTREGISPKTQNPTASESSILEKAATAFEVLQDVLEAIDTQNPEGAKDEFTLDLVEQCSFQKQRVMHLAVTSRDEKHISRAVEINEQLDGVLQRYDALLSGRTTSTSDRGHREEEEEEEAAEQLFRRMRKGKACVRPEDDEADETD</sequence>
<evidence type="ECO:0000259" key="7">
    <source>
        <dbReference type="PROSITE" id="PS50179"/>
    </source>
</evidence>
<dbReference type="AlphaFoldDB" id="S8D098"/>
<dbReference type="PROSITE" id="PS50909">
    <property type="entry name" value="GAT"/>
    <property type="match status" value="1"/>
</dbReference>
<evidence type="ECO:0000256" key="1">
    <source>
        <dbReference type="ARBA" id="ARBA00004170"/>
    </source>
</evidence>